<comment type="caution">
    <text evidence="2">The sequence shown here is derived from an EMBL/GenBank/DDBJ whole genome shotgun (WGS) entry which is preliminary data.</text>
</comment>
<gene>
    <name evidence="2" type="ORF">AAFF_G00204000</name>
</gene>
<reference evidence="2" key="1">
    <citation type="journal article" date="2023" name="Science">
        <title>Genome structures resolve the early diversification of teleost fishes.</title>
        <authorList>
            <person name="Parey E."/>
            <person name="Louis A."/>
            <person name="Montfort J."/>
            <person name="Bouchez O."/>
            <person name="Roques C."/>
            <person name="Iampietro C."/>
            <person name="Lluch J."/>
            <person name="Castinel A."/>
            <person name="Donnadieu C."/>
            <person name="Desvignes T."/>
            <person name="Floi Bucao C."/>
            <person name="Jouanno E."/>
            <person name="Wen M."/>
            <person name="Mejri S."/>
            <person name="Dirks R."/>
            <person name="Jansen H."/>
            <person name="Henkel C."/>
            <person name="Chen W.J."/>
            <person name="Zahm M."/>
            <person name="Cabau C."/>
            <person name="Klopp C."/>
            <person name="Thompson A.W."/>
            <person name="Robinson-Rechavi M."/>
            <person name="Braasch I."/>
            <person name="Lecointre G."/>
            <person name="Bobe J."/>
            <person name="Postlethwait J.H."/>
            <person name="Berthelot C."/>
            <person name="Roest Crollius H."/>
            <person name="Guiguen Y."/>
        </authorList>
    </citation>
    <scope>NUCLEOTIDE SEQUENCE</scope>
    <source>
        <strain evidence="2">NC1722</strain>
    </source>
</reference>
<sequence>MAGTAEKDSRKQEHPRRFVSVTNRLRFPVTVTWSGQTDHAPPSKEARPLFLLLEDAAICSCLKCYLMALFNGESINRMFLMDGGIGSRRPPLDKRQRSPAPFPSPLARP</sequence>
<feature type="compositionally biased region" description="Pro residues" evidence="1">
    <location>
        <begin position="100"/>
        <end position="109"/>
    </location>
</feature>
<dbReference type="AlphaFoldDB" id="A0AAD7SX60"/>
<proteinExistence type="predicted"/>
<evidence type="ECO:0000256" key="1">
    <source>
        <dbReference type="SAM" id="MobiDB-lite"/>
    </source>
</evidence>
<dbReference type="EMBL" id="JAINUG010000027">
    <property type="protein sequence ID" value="KAJ8410419.1"/>
    <property type="molecule type" value="Genomic_DNA"/>
</dbReference>
<dbReference type="Proteomes" id="UP001221898">
    <property type="component" value="Unassembled WGS sequence"/>
</dbReference>
<accession>A0AAD7SX60</accession>
<evidence type="ECO:0000313" key="2">
    <source>
        <dbReference type="EMBL" id="KAJ8410419.1"/>
    </source>
</evidence>
<evidence type="ECO:0000313" key="3">
    <source>
        <dbReference type="Proteomes" id="UP001221898"/>
    </source>
</evidence>
<keyword evidence="3" id="KW-1185">Reference proteome</keyword>
<organism evidence="2 3">
    <name type="scientific">Aldrovandia affinis</name>
    <dbReference type="NCBI Taxonomy" id="143900"/>
    <lineage>
        <taxon>Eukaryota</taxon>
        <taxon>Metazoa</taxon>
        <taxon>Chordata</taxon>
        <taxon>Craniata</taxon>
        <taxon>Vertebrata</taxon>
        <taxon>Euteleostomi</taxon>
        <taxon>Actinopterygii</taxon>
        <taxon>Neopterygii</taxon>
        <taxon>Teleostei</taxon>
        <taxon>Notacanthiformes</taxon>
        <taxon>Halosauridae</taxon>
        <taxon>Aldrovandia</taxon>
    </lineage>
</organism>
<protein>
    <submittedName>
        <fullName evidence="2">Uncharacterized protein</fullName>
    </submittedName>
</protein>
<feature type="region of interest" description="Disordered" evidence="1">
    <location>
        <begin position="86"/>
        <end position="109"/>
    </location>
</feature>
<name>A0AAD7SX60_9TELE</name>